<feature type="transmembrane region" description="Helical" evidence="8">
    <location>
        <begin position="233"/>
        <end position="257"/>
    </location>
</feature>
<protein>
    <submittedName>
        <fullName evidence="10">Family 2 glycosyl transferase</fullName>
    </submittedName>
</protein>
<dbReference type="OrthoDB" id="9811884at2"/>
<keyword evidence="5" id="KW-0448">Lipopolysaccharide biosynthesis</keyword>
<evidence type="ECO:0000256" key="5">
    <source>
        <dbReference type="ARBA" id="ARBA00022985"/>
    </source>
</evidence>
<dbReference type="KEGG" id="ome:OLMES_5531"/>
<keyword evidence="2" id="KW-0328">Glycosyltransferase</keyword>
<keyword evidence="6 8" id="KW-1133">Transmembrane helix</keyword>
<evidence type="ECO:0000256" key="2">
    <source>
        <dbReference type="ARBA" id="ARBA00022676"/>
    </source>
</evidence>
<evidence type="ECO:0000256" key="6">
    <source>
        <dbReference type="ARBA" id="ARBA00022989"/>
    </source>
</evidence>
<dbReference type="InterPro" id="IPR001173">
    <property type="entry name" value="Glyco_trans_2-like"/>
</dbReference>
<dbReference type="InterPro" id="IPR029044">
    <property type="entry name" value="Nucleotide-diphossugar_trans"/>
</dbReference>
<dbReference type="Pfam" id="PF00535">
    <property type="entry name" value="Glycos_transf_2"/>
    <property type="match status" value="1"/>
</dbReference>
<dbReference type="AlphaFoldDB" id="A0A1Y0IG94"/>
<dbReference type="PANTHER" id="PTHR48090:SF3">
    <property type="entry name" value="UNDECAPRENYL-PHOSPHATE 4-DEOXY-4-FORMAMIDO-L-ARABINOSE TRANSFERASE"/>
    <property type="match status" value="1"/>
</dbReference>
<dbReference type="RefSeq" id="WP_087464177.1">
    <property type="nucleotide sequence ID" value="NZ_CP021425.1"/>
</dbReference>
<evidence type="ECO:0000256" key="1">
    <source>
        <dbReference type="ARBA" id="ARBA00022475"/>
    </source>
</evidence>
<dbReference type="SUPFAM" id="SSF53448">
    <property type="entry name" value="Nucleotide-diphospho-sugar transferases"/>
    <property type="match status" value="1"/>
</dbReference>
<dbReference type="Proteomes" id="UP000196027">
    <property type="component" value="Chromosome"/>
</dbReference>
<dbReference type="InterPro" id="IPR050256">
    <property type="entry name" value="Glycosyltransferase_2"/>
</dbReference>
<evidence type="ECO:0000256" key="3">
    <source>
        <dbReference type="ARBA" id="ARBA00022679"/>
    </source>
</evidence>
<evidence type="ECO:0000256" key="4">
    <source>
        <dbReference type="ARBA" id="ARBA00022692"/>
    </source>
</evidence>
<accession>A0A1Y0IG94</accession>
<evidence type="ECO:0000259" key="9">
    <source>
        <dbReference type="Pfam" id="PF00535"/>
    </source>
</evidence>
<proteinExistence type="predicted"/>
<organism evidence="10 11">
    <name type="scientific">Oleiphilus messinensis</name>
    <dbReference type="NCBI Taxonomy" id="141451"/>
    <lineage>
        <taxon>Bacteria</taxon>
        <taxon>Pseudomonadati</taxon>
        <taxon>Pseudomonadota</taxon>
        <taxon>Gammaproteobacteria</taxon>
        <taxon>Oceanospirillales</taxon>
        <taxon>Oleiphilaceae</taxon>
        <taxon>Oleiphilus</taxon>
    </lineage>
</organism>
<evidence type="ECO:0000256" key="8">
    <source>
        <dbReference type="SAM" id="Phobius"/>
    </source>
</evidence>
<keyword evidence="3 10" id="KW-0808">Transferase</keyword>
<dbReference type="GO" id="GO:0016757">
    <property type="term" value="F:glycosyltransferase activity"/>
    <property type="evidence" value="ECO:0007669"/>
    <property type="project" value="UniProtKB-KW"/>
</dbReference>
<feature type="domain" description="Glycosyltransferase 2-like" evidence="9">
    <location>
        <begin position="14"/>
        <end position="157"/>
    </location>
</feature>
<sequence length="322" mass="36676">MTTSEQMPARLDLSIIIPVYNESSGVISCWKAITETLSKSSINYEIIFVDDGSEDDSLNRLLSINDNKVHVLKLTHNVGQQRAMFTALGHCRGATVITYDSDLQFAPECILELHQQISSGYDIAGGIRIARKDGFWQNRLPSMIGQYLINKALGIRQQDFGAVKAYSFALVQRIIRTAREPIIIPATAYVISRNFIEIPVQHQERKEGVSKWSTLKRMELYFDIYTLYADRPFAWIMLIGFGCFFLGVLLGFGILLYKLFVQPHFSGVIIFFDVFLLIFGLHFVSLSLIGEFVVRIHRKREQHETNLIETHYTGSRLTETAP</sequence>
<dbReference type="GO" id="GO:0005886">
    <property type="term" value="C:plasma membrane"/>
    <property type="evidence" value="ECO:0007669"/>
    <property type="project" value="TreeGrafter"/>
</dbReference>
<evidence type="ECO:0000313" key="11">
    <source>
        <dbReference type="Proteomes" id="UP000196027"/>
    </source>
</evidence>
<dbReference type="EMBL" id="CP021425">
    <property type="protein sequence ID" value="ARU59511.1"/>
    <property type="molecule type" value="Genomic_DNA"/>
</dbReference>
<reference evidence="10 11" key="1">
    <citation type="submission" date="2017-05" db="EMBL/GenBank/DDBJ databases">
        <title>Genomic insights into alkan degradation activity of Oleiphilus messinensis.</title>
        <authorList>
            <person name="Kozyavkin S.A."/>
            <person name="Slesarev A.I."/>
            <person name="Golyshin P.N."/>
            <person name="Korzhenkov A."/>
            <person name="Golyshina O.N."/>
            <person name="Toshchakov S.V."/>
        </authorList>
    </citation>
    <scope>NUCLEOTIDE SEQUENCE [LARGE SCALE GENOMIC DNA]</scope>
    <source>
        <strain evidence="10 11">ME102</strain>
    </source>
</reference>
<evidence type="ECO:0000256" key="7">
    <source>
        <dbReference type="ARBA" id="ARBA00023136"/>
    </source>
</evidence>
<gene>
    <name evidence="10" type="ORF">OLMES_5531</name>
</gene>
<dbReference type="Gene3D" id="3.90.550.10">
    <property type="entry name" value="Spore Coat Polysaccharide Biosynthesis Protein SpsA, Chain A"/>
    <property type="match status" value="1"/>
</dbReference>
<feature type="transmembrane region" description="Helical" evidence="8">
    <location>
        <begin position="269"/>
        <end position="294"/>
    </location>
</feature>
<evidence type="ECO:0000313" key="10">
    <source>
        <dbReference type="EMBL" id="ARU59511.1"/>
    </source>
</evidence>
<keyword evidence="11" id="KW-1185">Reference proteome</keyword>
<name>A0A1Y0IG94_9GAMM</name>
<keyword evidence="7 8" id="KW-0472">Membrane</keyword>
<keyword evidence="1" id="KW-1003">Cell membrane</keyword>
<keyword evidence="4 8" id="KW-0812">Transmembrane</keyword>
<dbReference type="PANTHER" id="PTHR48090">
    <property type="entry name" value="UNDECAPRENYL-PHOSPHATE 4-DEOXY-4-FORMAMIDO-L-ARABINOSE TRANSFERASE-RELATED"/>
    <property type="match status" value="1"/>
</dbReference>
<dbReference type="GO" id="GO:0009103">
    <property type="term" value="P:lipopolysaccharide biosynthetic process"/>
    <property type="evidence" value="ECO:0007669"/>
    <property type="project" value="UniProtKB-KW"/>
</dbReference>